<dbReference type="InterPro" id="IPR007361">
    <property type="entry name" value="DUF427"/>
</dbReference>
<dbReference type="Pfam" id="PF04248">
    <property type="entry name" value="NTP_transf_9"/>
    <property type="match status" value="2"/>
</dbReference>
<dbReference type="AlphaFoldDB" id="A0A7W3LTV8"/>
<sequence length="253" mass="28656">MSTPQDTTRRTRVRIEPSAKRVRAYLGGHLVADTVRPSLVWESPYYPTYYVPVDDVRAELVKEGAGRRSPSKGGSTLYTVRVDGVEASGAALRYEESPVEELRGLVRLEWDAMDAWFEEDEEVFVHPRSPYTRVDVLPSSRHVRVEVDGVVVAESNAPRLLFETGLPTRYYLPKAHVRMDLLEPSGTVTHCPYKGTARYWSVRAGDRLHEDLAWSYPTPLPESRGVDGLVAFYDEKVDVYVDGVLQERPRTAF</sequence>
<name>A0A7W3LTV8_ACTNM</name>
<feature type="domain" description="DUF427" evidence="1">
    <location>
        <begin position="143"/>
        <end position="235"/>
    </location>
</feature>
<keyword evidence="3" id="KW-1185">Reference proteome</keyword>
<dbReference type="RefSeq" id="WP_182846291.1">
    <property type="nucleotide sequence ID" value="NZ_BAAALP010000001.1"/>
</dbReference>
<feature type="domain" description="DUF427" evidence="1">
    <location>
        <begin position="22"/>
        <end position="106"/>
    </location>
</feature>
<accession>A0A7W3LTV8</accession>
<dbReference type="InterPro" id="IPR038694">
    <property type="entry name" value="DUF427_sf"/>
</dbReference>
<reference evidence="2 3" key="1">
    <citation type="submission" date="2020-08" db="EMBL/GenBank/DDBJ databases">
        <title>Genomic Encyclopedia of Type Strains, Phase IV (KMG-IV): sequencing the most valuable type-strain genomes for metagenomic binning, comparative biology and taxonomic classification.</title>
        <authorList>
            <person name="Goeker M."/>
        </authorList>
    </citation>
    <scope>NUCLEOTIDE SEQUENCE [LARGE SCALE GENOMIC DNA]</scope>
    <source>
        <strain evidence="2 3">DSM 44197</strain>
    </source>
</reference>
<evidence type="ECO:0000259" key="1">
    <source>
        <dbReference type="Pfam" id="PF04248"/>
    </source>
</evidence>
<evidence type="ECO:0000313" key="2">
    <source>
        <dbReference type="EMBL" id="MBA8954185.1"/>
    </source>
</evidence>
<dbReference type="EMBL" id="JACJIA010000008">
    <property type="protein sequence ID" value="MBA8954185.1"/>
    <property type="molecule type" value="Genomic_DNA"/>
</dbReference>
<dbReference type="Proteomes" id="UP000572680">
    <property type="component" value="Unassembled WGS sequence"/>
</dbReference>
<dbReference type="Gene3D" id="2.170.150.40">
    <property type="entry name" value="Domain of unknown function (DUF427)"/>
    <property type="match status" value="2"/>
</dbReference>
<comment type="caution">
    <text evidence="2">The sequence shown here is derived from an EMBL/GenBank/DDBJ whole genome shotgun (WGS) entry which is preliminary data.</text>
</comment>
<gene>
    <name evidence="2" type="ORF">HNR61_005839</name>
</gene>
<dbReference type="PANTHER" id="PTHR34310:SF9">
    <property type="entry name" value="BLR5716 PROTEIN"/>
    <property type="match status" value="1"/>
</dbReference>
<evidence type="ECO:0000313" key="3">
    <source>
        <dbReference type="Proteomes" id="UP000572680"/>
    </source>
</evidence>
<protein>
    <submittedName>
        <fullName evidence="2">Uncharacterized protein (DUF427 family)</fullName>
    </submittedName>
</protein>
<proteinExistence type="predicted"/>
<organism evidence="2 3">
    <name type="scientific">Actinomadura namibiensis</name>
    <dbReference type="NCBI Taxonomy" id="182080"/>
    <lineage>
        <taxon>Bacteria</taxon>
        <taxon>Bacillati</taxon>
        <taxon>Actinomycetota</taxon>
        <taxon>Actinomycetes</taxon>
        <taxon>Streptosporangiales</taxon>
        <taxon>Thermomonosporaceae</taxon>
        <taxon>Actinomadura</taxon>
    </lineage>
</organism>
<dbReference type="PANTHER" id="PTHR34310">
    <property type="entry name" value="DUF427 DOMAIN PROTEIN (AFU_ORTHOLOGUE AFUA_3G02220)"/>
    <property type="match status" value="1"/>
</dbReference>